<sequence>MVVVNAMRLFSSVRSLGYFYGRTSYVTAVKLRAIFRSTVSPRWKPNFSSVSAAATAAAAAARATSAAGAALYRVKLLPPPSPLPTSPTLAISITTKAETFDSRLADVITLEWSIRKGQKDLNTIKMVHDADETFGGRPMEAEGLKQQQQHSDSNSNSNDCNNSNLLWLLDASQMVNAFAAENSLYQRAKGEIEMIVLAGGRF</sequence>
<dbReference type="Proteomes" id="UP001607302">
    <property type="component" value="Unassembled WGS sequence"/>
</dbReference>
<organism evidence="1 2">
    <name type="scientific">Vespula squamosa</name>
    <name type="common">Southern yellow jacket</name>
    <name type="synonym">Wasp</name>
    <dbReference type="NCBI Taxonomy" id="30214"/>
    <lineage>
        <taxon>Eukaryota</taxon>
        <taxon>Metazoa</taxon>
        <taxon>Ecdysozoa</taxon>
        <taxon>Arthropoda</taxon>
        <taxon>Hexapoda</taxon>
        <taxon>Insecta</taxon>
        <taxon>Pterygota</taxon>
        <taxon>Neoptera</taxon>
        <taxon>Endopterygota</taxon>
        <taxon>Hymenoptera</taxon>
        <taxon>Apocrita</taxon>
        <taxon>Aculeata</taxon>
        <taxon>Vespoidea</taxon>
        <taxon>Vespidae</taxon>
        <taxon>Vespinae</taxon>
        <taxon>Vespula</taxon>
    </lineage>
</organism>
<evidence type="ECO:0000313" key="1">
    <source>
        <dbReference type="EMBL" id="KAL2717527.1"/>
    </source>
</evidence>
<dbReference type="AlphaFoldDB" id="A0ABD2AA74"/>
<gene>
    <name evidence="1" type="ORF">V1478_013227</name>
</gene>
<protein>
    <submittedName>
        <fullName evidence="1">Uncharacterized protein</fullName>
    </submittedName>
</protein>
<name>A0ABD2AA74_VESSQ</name>
<accession>A0ABD2AA74</accession>
<proteinExistence type="predicted"/>
<keyword evidence="2" id="KW-1185">Reference proteome</keyword>
<dbReference type="EMBL" id="JAUDFV010000153">
    <property type="protein sequence ID" value="KAL2717527.1"/>
    <property type="molecule type" value="Genomic_DNA"/>
</dbReference>
<comment type="caution">
    <text evidence="1">The sequence shown here is derived from an EMBL/GenBank/DDBJ whole genome shotgun (WGS) entry which is preliminary data.</text>
</comment>
<reference evidence="1 2" key="1">
    <citation type="journal article" date="2024" name="Ann. Entomol. Soc. Am.">
        <title>Genomic analyses of the southern and eastern yellowjacket wasps (Hymenoptera: Vespidae) reveal evolutionary signatures of social life.</title>
        <authorList>
            <person name="Catto M.A."/>
            <person name="Caine P.B."/>
            <person name="Orr S.E."/>
            <person name="Hunt B.G."/>
            <person name="Goodisman M.A.D."/>
        </authorList>
    </citation>
    <scope>NUCLEOTIDE SEQUENCE [LARGE SCALE GENOMIC DNA]</scope>
    <source>
        <strain evidence="1">233</strain>
        <tissue evidence="1">Head and thorax</tissue>
    </source>
</reference>
<evidence type="ECO:0000313" key="2">
    <source>
        <dbReference type="Proteomes" id="UP001607302"/>
    </source>
</evidence>